<comment type="subcellular location">
    <subcellularLocation>
        <location evidence="2">Endoplasmic reticulum</location>
    </subcellularLocation>
    <subcellularLocation>
        <location evidence="3">Membrane</location>
    </subcellularLocation>
    <subcellularLocation>
        <location evidence="1">Mitochondrion</location>
    </subcellularLocation>
</comment>
<evidence type="ECO:0000256" key="3">
    <source>
        <dbReference type="ARBA" id="ARBA00004370"/>
    </source>
</evidence>
<organism evidence="11 13">
    <name type="scientific">Gibberella zeae (strain ATCC MYA-4620 / CBS 123657 / FGSC 9075 / NRRL 31084 / PH-1)</name>
    <name type="common">Wheat head blight fungus</name>
    <name type="synonym">Fusarium graminearum</name>
    <dbReference type="NCBI Taxonomy" id="229533"/>
    <lineage>
        <taxon>Eukaryota</taxon>
        <taxon>Fungi</taxon>
        <taxon>Dikarya</taxon>
        <taxon>Ascomycota</taxon>
        <taxon>Pezizomycotina</taxon>
        <taxon>Sordariomycetes</taxon>
        <taxon>Hypocreomycetidae</taxon>
        <taxon>Hypocreales</taxon>
        <taxon>Nectriaceae</taxon>
        <taxon>Fusarium</taxon>
    </lineage>
</organism>
<dbReference type="SUPFAM" id="SSF48403">
    <property type="entry name" value="Ankyrin repeat"/>
    <property type="match status" value="1"/>
</dbReference>
<dbReference type="AlphaFoldDB" id="A0A098DW21"/>
<dbReference type="InterPro" id="IPR029058">
    <property type="entry name" value="AB_hydrolase_fold"/>
</dbReference>
<dbReference type="Gene3D" id="3.40.50.1820">
    <property type="entry name" value="alpha/beta hydrolase"/>
    <property type="match status" value="1"/>
</dbReference>
<proteinExistence type="inferred from homology"/>
<accession>A0A0E0SI02</accession>
<evidence type="ECO:0000259" key="10">
    <source>
        <dbReference type="Pfam" id="PF24883"/>
    </source>
</evidence>
<dbReference type="GO" id="GO:0005783">
    <property type="term" value="C:endoplasmic reticulum"/>
    <property type="evidence" value="ECO:0007669"/>
    <property type="project" value="UniProtKB-SubCell"/>
</dbReference>
<keyword evidence="8" id="KW-0472">Membrane</keyword>
<evidence type="ECO:0000313" key="13">
    <source>
        <dbReference type="Proteomes" id="UP000070720"/>
    </source>
</evidence>
<dbReference type="Pfam" id="PF05057">
    <property type="entry name" value="DUF676"/>
    <property type="match status" value="1"/>
</dbReference>
<evidence type="ECO:0000256" key="8">
    <source>
        <dbReference type="ARBA" id="ARBA00023136"/>
    </source>
</evidence>
<dbReference type="InterPro" id="IPR002110">
    <property type="entry name" value="Ankyrin_rpt"/>
</dbReference>
<dbReference type="EMBL" id="HG970334">
    <property type="protein sequence ID" value="CEF86065.1"/>
    <property type="molecule type" value="Genomic_DNA"/>
</dbReference>
<evidence type="ECO:0000256" key="1">
    <source>
        <dbReference type="ARBA" id="ARBA00004173"/>
    </source>
</evidence>
<dbReference type="Proteomes" id="UP000070720">
    <property type="component" value="Chromosome 3"/>
</dbReference>
<feature type="domain" description="DUF676" evidence="9">
    <location>
        <begin position="205"/>
        <end position="265"/>
    </location>
</feature>
<dbReference type="InterPro" id="IPR052374">
    <property type="entry name" value="SERAC1"/>
</dbReference>
<comment type="similarity">
    <text evidence="4">Belongs to the putative lipase ROG1 family.</text>
</comment>
<protein>
    <submittedName>
        <fullName evidence="11">Chromosome 3, complete genome</fullName>
    </submittedName>
</protein>
<evidence type="ECO:0000256" key="6">
    <source>
        <dbReference type="ARBA" id="ARBA00022824"/>
    </source>
</evidence>
<evidence type="ECO:0000256" key="5">
    <source>
        <dbReference type="ARBA" id="ARBA00022737"/>
    </source>
</evidence>
<reference evidence="12" key="4">
    <citation type="submission" date="2017-01" db="UniProtKB">
        <authorList>
            <consortium name="EnsemblFungi"/>
        </authorList>
    </citation>
    <scope>IDENTIFICATION</scope>
    <source>
        <strain evidence="12">PH-1 / ATCC MYA-4620 / FGSC 9075 / NRRL 31084</strain>
    </source>
</reference>
<evidence type="ECO:0000256" key="4">
    <source>
        <dbReference type="ARBA" id="ARBA00007920"/>
    </source>
</evidence>
<accession>A0A098DW21</accession>
<dbReference type="Pfam" id="PF00023">
    <property type="entry name" value="Ank"/>
    <property type="match status" value="1"/>
</dbReference>
<evidence type="ECO:0000313" key="12">
    <source>
        <dbReference type="EnsemblFungi" id="CEF86065"/>
    </source>
</evidence>
<evidence type="ECO:0000256" key="7">
    <source>
        <dbReference type="ARBA" id="ARBA00023128"/>
    </source>
</evidence>
<dbReference type="Gene3D" id="1.25.40.20">
    <property type="entry name" value="Ankyrin repeat-containing domain"/>
    <property type="match status" value="1"/>
</dbReference>
<dbReference type="eggNOG" id="KOG2029">
    <property type="taxonomic scope" value="Eukaryota"/>
</dbReference>
<dbReference type="GO" id="GO:0005739">
    <property type="term" value="C:mitochondrion"/>
    <property type="evidence" value="ECO:0007669"/>
    <property type="project" value="UniProtKB-SubCell"/>
</dbReference>
<reference evidence="12 13" key="1">
    <citation type="journal article" date="2007" name="Science">
        <title>The Fusarium graminearum genome reveals a link between localized polymorphism and pathogen specialization.</title>
        <authorList>
            <person name="Cuomo C.A."/>
            <person name="Gueldener U."/>
            <person name="Xu J.-R."/>
            <person name="Trail F."/>
            <person name="Turgeon B.G."/>
            <person name="Di Pietro A."/>
            <person name="Walton J.D."/>
            <person name="Ma L.-J."/>
            <person name="Baker S.E."/>
            <person name="Rep M."/>
            <person name="Adam G."/>
            <person name="Antoniw J."/>
            <person name="Baldwin T."/>
            <person name="Calvo S.E."/>
            <person name="Chang Y.-L."/>
            <person name="DeCaprio D."/>
            <person name="Gale L.R."/>
            <person name="Gnerre S."/>
            <person name="Goswami R.S."/>
            <person name="Hammond-Kosack K."/>
            <person name="Harris L.J."/>
            <person name="Hilburn K."/>
            <person name="Kennell J.C."/>
            <person name="Kroken S."/>
            <person name="Magnuson J.K."/>
            <person name="Mannhaupt G."/>
            <person name="Mauceli E.W."/>
            <person name="Mewes H.-W."/>
            <person name="Mitterbauer R."/>
            <person name="Muehlbauer G."/>
            <person name="Muensterkoetter M."/>
            <person name="Nelson D."/>
            <person name="O'Donnell K."/>
            <person name="Ouellet T."/>
            <person name="Qi W."/>
            <person name="Quesneville H."/>
            <person name="Roncero M.I.G."/>
            <person name="Seong K.-Y."/>
            <person name="Tetko I.V."/>
            <person name="Urban M."/>
            <person name="Waalwijk C."/>
            <person name="Ward T.J."/>
            <person name="Yao J."/>
            <person name="Birren B.W."/>
            <person name="Kistler H.C."/>
        </authorList>
    </citation>
    <scope>NUCLEOTIDE SEQUENCE [LARGE SCALE GENOMIC DNA]</scope>
    <source>
        <strain evidence="13">ATCC MYA-4620 / CBS 123657 / FGSC 9075 / NRRL 31084 / PH-1</strain>
        <strain evidence="12">PH-1 / ATCC MYA-4620 / FGSC 9075 / NRRL 31084</strain>
    </source>
</reference>
<reference evidence="12 13" key="2">
    <citation type="journal article" date="2010" name="Nature">
        <title>Comparative genomics reveals mobile pathogenicity chromosomes in Fusarium.</title>
        <authorList>
            <person name="Ma L.J."/>
            <person name="van der Does H.C."/>
            <person name="Borkovich K.A."/>
            <person name="Coleman J.J."/>
            <person name="Daboussi M.J."/>
            <person name="Di Pietro A."/>
            <person name="Dufresne M."/>
            <person name="Freitag M."/>
            <person name="Grabherr M."/>
            <person name="Henrissat B."/>
            <person name="Houterman P.M."/>
            <person name="Kang S."/>
            <person name="Shim W.B."/>
            <person name="Woloshuk C."/>
            <person name="Xie X."/>
            <person name="Xu J.R."/>
            <person name="Antoniw J."/>
            <person name="Baker S.E."/>
            <person name="Bluhm B.H."/>
            <person name="Breakspear A."/>
            <person name="Brown D.W."/>
            <person name="Butchko R.A."/>
            <person name="Chapman S."/>
            <person name="Coulson R."/>
            <person name="Coutinho P.M."/>
            <person name="Danchin E.G."/>
            <person name="Diener A."/>
            <person name="Gale L.R."/>
            <person name="Gardiner D.M."/>
            <person name="Goff S."/>
            <person name="Hammond-Kosack K.E."/>
            <person name="Hilburn K."/>
            <person name="Hua-Van A."/>
            <person name="Jonkers W."/>
            <person name="Kazan K."/>
            <person name="Kodira C.D."/>
            <person name="Koehrsen M."/>
            <person name="Kumar L."/>
            <person name="Lee Y.H."/>
            <person name="Li L."/>
            <person name="Manners J.M."/>
            <person name="Miranda-Saavedra D."/>
            <person name="Mukherjee M."/>
            <person name="Park G."/>
            <person name="Park J."/>
            <person name="Park S.Y."/>
            <person name="Proctor R.H."/>
            <person name="Regev A."/>
            <person name="Ruiz-Roldan M.C."/>
            <person name="Sain D."/>
            <person name="Sakthikumar S."/>
            <person name="Sykes S."/>
            <person name="Schwartz D.C."/>
            <person name="Turgeon B.G."/>
            <person name="Wapinski I."/>
            <person name="Yoder O."/>
            <person name="Young S."/>
            <person name="Zeng Q."/>
            <person name="Zhou S."/>
            <person name="Galagan J."/>
            <person name="Cuomo C.A."/>
            <person name="Kistler H.C."/>
            <person name="Rep M."/>
        </authorList>
    </citation>
    <scope>GENOME REANNOTATION</scope>
    <source>
        <strain evidence="13">ATCC MYA-4620 / CBS 123657 / FGSC 9075 / NRRL 31084 / PH-1</strain>
        <strain evidence="12">PH-1 / ATCC MYA-4620 / FGSC 9075 / NRRL 31084</strain>
    </source>
</reference>
<name>A0A098DW21_GIBZE</name>
<evidence type="ECO:0000259" key="9">
    <source>
        <dbReference type="Pfam" id="PF05057"/>
    </source>
</evidence>
<keyword evidence="6" id="KW-0256">Endoplasmic reticulum</keyword>
<dbReference type="EnsemblFungi" id="CEF86065">
    <property type="protein sequence ID" value="CEF86065"/>
    <property type="gene ID" value="FGRRES_16410"/>
</dbReference>
<dbReference type="PANTHER" id="PTHR48182:SF2">
    <property type="entry name" value="PROTEIN SERAC1"/>
    <property type="match status" value="1"/>
</dbReference>
<dbReference type="SUPFAM" id="SSF53474">
    <property type="entry name" value="alpha/beta-Hydrolases"/>
    <property type="match status" value="1"/>
</dbReference>
<keyword evidence="5" id="KW-0677">Repeat</keyword>
<feature type="domain" description="Nephrocystin 3-like N-terminal" evidence="10">
    <location>
        <begin position="464"/>
        <end position="618"/>
    </location>
</feature>
<dbReference type="PANTHER" id="PTHR48182">
    <property type="entry name" value="PROTEIN SERAC1"/>
    <property type="match status" value="1"/>
</dbReference>
<gene>
    <name evidence="12" type="primary">FG04764.1</name>
    <name evidence="11" type="ORF">FGRAMPH1_01T16263</name>
</gene>
<dbReference type="InterPro" id="IPR036770">
    <property type="entry name" value="Ankyrin_rpt-contain_sf"/>
</dbReference>
<dbReference type="VEuPathDB" id="FungiDB:FGRAMPH1_01G16263"/>
<dbReference type="InParanoid" id="A0A098DW21"/>
<sequence length="1202" mass="136193">MAESIIHFNLWAGLWMFSLLLLSIFCTRHFVFGKSHGHAGRKPEHCVLQSKSLAKLRTIRISEIPIGMSKQSVLAELKKLVGEDSELKTILNKVDLSRCTLVRKTRHHASSTLQVHSSLSPNTIVNELGKHGPLGRFKFDCEFHGITPLFENDGDAKVDVVAVPGLASHPVGSWTLSDGSGDFWLRDFLPHDLPNARVLIYGYDSKLDNSRSTDNIETMGNALLQSLKALRASTQTINRPIVFVAHSLGGLILKETILKAHDKRDDDDGCRGIADGCYALLMFGVPNTGLRNREELQRIVGGQPNESLINDLVVDRNGQPKAYLRGLMTQFATRCEDRYKVVCFYETRISPTIQRQESGQLAESDEAMLLVSVESATSVGLTTLRHQYNVNLPRDHSGLCKLNRTDDYEIVLERLKPLVEEAASRPRMTMPGPDDKHLDRIRKVILRRLPLNYTRNPKRFPDTTWLFENSHYRQWLGNNPPNTESPGMITLRGALGSGKSVLMKRAFEEVETSDSNVNIWHCFESSPKPDASRLKKSSRGFLFSLFVKLLESVEHKPWDEIRQLSQDLQDTDDAIEHIPDEVFENLIESLLILNKTTDGDKTVTFRLFIDALEQCSNTAMDTGSKLTDGNDGIKNMLHFLKELEDLRRTDHVDIRICVSRRYTPTFSHLEPPTTVIRVEDHIGHLVKAFLKDELAKMHDNKLFHFFFPRLEDHVLNGYLWASLFLDRIKAEASISRRLDQFKILDHIPHKVQEMYKDVLSMLDKSHNIRAVRLLQTALVAVEPMTLNQLRLALGFMEEFPFSSIQEWEQSRAREPTGEHFVTCLRELTYGLLTTSLPKVSYFFNYQKFSTRPIPVPQDTPIVCFTHSTTENFFRNAANDGWNDLAKELVDSKSNLALLEACFRALAIFGSEEDIEEFTFINYACEFWLHHAREADNLLDTIDRGMIPDFVLRCTNVTTLLLKRQKKLLERSHAKEHLGLNQPQAGFMTYAATFGCTGLLRMHLKECQQCTDLNNPQLQTVLRTALQSSITWGWYETAEYLISVYCRAGFSLENDGFLLYKACYAGDIKTVEFLLSKGADASVEYHRGYIFPLHAAIAKGRADIVNLLLSRAGTNAPSLLAQKGIESATTAFHFVINVQRPSASKGAILEKMLLYIPKGSKVLEAKDRNGNTPLSLVEKLKAKGQVDIWRLKASLEGKYDEVE</sequence>
<dbReference type="Pfam" id="PF24883">
    <property type="entry name" value="NPHP3_N"/>
    <property type="match status" value="1"/>
</dbReference>
<dbReference type="InterPro" id="IPR056884">
    <property type="entry name" value="NPHP3-like_N"/>
</dbReference>
<dbReference type="InterPro" id="IPR007751">
    <property type="entry name" value="DUF676_lipase-like"/>
</dbReference>
<evidence type="ECO:0000256" key="2">
    <source>
        <dbReference type="ARBA" id="ARBA00004240"/>
    </source>
</evidence>
<keyword evidence="13" id="KW-1185">Reference proteome</keyword>
<dbReference type="GO" id="GO:0016020">
    <property type="term" value="C:membrane"/>
    <property type="evidence" value="ECO:0007669"/>
    <property type="project" value="UniProtKB-SubCell"/>
</dbReference>
<evidence type="ECO:0000313" key="11">
    <source>
        <dbReference type="EMBL" id="CEF86065.1"/>
    </source>
</evidence>
<keyword evidence="7" id="KW-0496">Mitochondrion</keyword>
<reference evidence="11 13" key="3">
    <citation type="journal article" date="2015" name="BMC Genomics">
        <title>The completed genome sequence of the pathogenic ascomycete fungus Fusarium graminearum.</title>
        <authorList>
            <person name="King R."/>
            <person name="Urban M."/>
            <person name="Hammond-Kosack M.C."/>
            <person name="Hassani-Pak K."/>
            <person name="Hammond-Kosack K.E."/>
        </authorList>
    </citation>
    <scope>NUCLEOTIDE SEQUENCE [LARGE SCALE GENOMIC DNA]</scope>
    <source>
        <strain evidence="13">ATCC MYA-4620 / CBS 123657 / FGSC 9075 / NRRL 31084 / PH-1</strain>
        <strain evidence="11">PH-1</strain>
    </source>
</reference>